<proteinExistence type="predicted"/>
<name>A0ABR3L1E9_TRISP</name>
<evidence type="ECO:0000313" key="1">
    <source>
        <dbReference type="EMBL" id="KAL1245418.1"/>
    </source>
</evidence>
<accession>A0ABR3L1E9</accession>
<dbReference type="Proteomes" id="UP001558632">
    <property type="component" value="Unassembled WGS sequence"/>
</dbReference>
<sequence length="66" mass="7110">MNKIKPLGRKISFAVAQDTPSKRQAHCWVGFIVVREGSNELSQATANGVGNATMGTGGINHRKLPY</sequence>
<dbReference type="EMBL" id="JBEUSY010000095">
    <property type="protein sequence ID" value="KAL1245418.1"/>
    <property type="molecule type" value="Genomic_DNA"/>
</dbReference>
<protein>
    <submittedName>
        <fullName evidence="1">Laminin subunit alpha</fullName>
    </submittedName>
</protein>
<keyword evidence="2" id="KW-1185">Reference proteome</keyword>
<evidence type="ECO:0000313" key="2">
    <source>
        <dbReference type="Proteomes" id="UP001558632"/>
    </source>
</evidence>
<comment type="caution">
    <text evidence="1">The sequence shown here is derived from an EMBL/GenBank/DDBJ whole genome shotgun (WGS) entry which is preliminary data.</text>
</comment>
<gene>
    <name evidence="1" type="ORF">TSPI_09933</name>
</gene>
<organism evidence="1 2">
    <name type="scientific">Trichinella spiralis</name>
    <name type="common">Trichina worm</name>
    <dbReference type="NCBI Taxonomy" id="6334"/>
    <lineage>
        <taxon>Eukaryota</taxon>
        <taxon>Metazoa</taxon>
        <taxon>Ecdysozoa</taxon>
        <taxon>Nematoda</taxon>
        <taxon>Enoplea</taxon>
        <taxon>Dorylaimia</taxon>
        <taxon>Trichinellida</taxon>
        <taxon>Trichinellidae</taxon>
        <taxon>Trichinella</taxon>
    </lineage>
</organism>
<reference evidence="1 2" key="1">
    <citation type="submission" date="2024-07" db="EMBL/GenBank/DDBJ databases">
        <title>Enhanced genomic and transcriptomic resources for Trichinella pseudospiralis and T. spiralis underpin the discovery of pronounced molecular differences between stages and species.</title>
        <authorList>
            <person name="Pasi K.K."/>
            <person name="La Rosa G."/>
            <person name="Gomez-Morales M.A."/>
            <person name="Tosini F."/>
            <person name="Sumanam S."/>
            <person name="Young N.D."/>
            <person name="Chang B.C."/>
            <person name="Robin G.B."/>
        </authorList>
    </citation>
    <scope>NUCLEOTIDE SEQUENCE [LARGE SCALE GENOMIC DNA]</scope>
    <source>
        <strain evidence="1">ISS534</strain>
    </source>
</reference>